<dbReference type="PROSITE" id="PS50268">
    <property type="entry name" value="CADHERIN_2"/>
    <property type="match status" value="1"/>
</dbReference>
<dbReference type="InterPro" id="IPR002126">
    <property type="entry name" value="Cadherin-like_dom"/>
</dbReference>
<dbReference type="InterPro" id="IPR013783">
    <property type="entry name" value="Ig-like_fold"/>
</dbReference>
<dbReference type="NCBIfam" id="TIGR04183">
    <property type="entry name" value="Por_Secre_tail"/>
    <property type="match status" value="1"/>
</dbReference>
<dbReference type="GO" id="GO:0016020">
    <property type="term" value="C:membrane"/>
    <property type="evidence" value="ECO:0007669"/>
    <property type="project" value="InterPro"/>
</dbReference>
<dbReference type="Pfam" id="PF17963">
    <property type="entry name" value="Big_9"/>
    <property type="match status" value="1"/>
</dbReference>
<feature type="domain" description="Cadherin" evidence="1">
    <location>
        <begin position="171"/>
        <end position="307"/>
    </location>
</feature>
<name>A0A538SXK3_UNCEI</name>
<accession>A0A538SXK3</accession>
<dbReference type="Pfam" id="PF05345">
    <property type="entry name" value="He_PIG"/>
    <property type="match status" value="1"/>
</dbReference>
<dbReference type="EMBL" id="VBOU01000005">
    <property type="protein sequence ID" value="TMQ56119.1"/>
    <property type="molecule type" value="Genomic_DNA"/>
</dbReference>
<proteinExistence type="predicted"/>
<dbReference type="GO" id="GO:0007156">
    <property type="term" value="P:homophilic cell adhesion via plasma membrane adhesion molecules"/>
    <property type="evidence" value="ECO:0007669"/>
    <property type="project" value="InterPro"/>
</dbReference>
<dbReference type="Pfam" id="PF13860">
    <property type="entry name" value="FlgD_ig"/>
    <property type="match status" value="1"/>
</dbReference>
<evidence type="ECO:0000313" key="2">
    <source>
        <dbReference type="EMBL" id="TMQ56119.1"/>
    </source>
</evidence>
<reference evidence="2 3" key="1">
    <citation type="journal article" date="2019" name="Nat. Microbiol.">
        <title>Mediterranean grassland soil C-N compound turnover is dependent on rainfall and depth, and is mediated by genomically divergent microorganisms.</title>
        <authorList>
            <person name="Diamond S."/>
            <person name="Andeer P.F."/>
            <person name="Li Z."/>
            <person name="Crits-Christoph A."/>
            <person name="Burstein D."/>
            <person name="Anantharaman K."/>
            <person name="Lane K.R."/>
            <person name="Thomas B.C."/>
            <person name="Pan C."/>
            <person name="Northen T.R."/>
            <person name="Banfield J.F."/>
        </authorList>
    </citation>
    <scope>NUCLEOTIDE SEQUENCE [LARGE SCALE GENOMIC DNA]</scope>
    <source>
        <strain evidence="2">WS_4</strain>
    </source>
</reference>
<dbReference type="AlphaFoldDB" id="A0A538SXK3"/>
<organism evidence="2 3">
    <name type="scientific">Eiseniibacteriota bacterium</name>
    <dbReference type="NCBI Taxonomy" id="2212470"/>
    <lineage>
        <taxon>Bacteria</taxon>
        <taxon>Candidatus Eiseniibacteriota</taxon>
    </lineage>
</organism>
<dbReference type="Gene3D" id="2.60.40.10">
    <property type="entry name" value="Immunoglobulins"/>
    <property type="match status" value="2"/>
</dbReference>
<comment type="caution">
    <text evidence="2">The sequence shown here is derived from an EMBL/GenBank/DDBJ whole genome shotgun (WGS) entry which is preliminary data.</text>
</comment>
<gene>
    <name evidence="2" type="ORF">E6K74_01085</name>
</gene>
<feature type="non-terminal residue" evidence="2">
    <location>
        <position position="1"/>
    </location>
</feature>
<protein>
    <submittedName>
        <fullName evidence="2">T9SS type A sorting domain-containing protein</fullName>
    </submittedName>
</protein>
<dbReference type="Proteomes" id="UP000319829">
    <property type="component" value="Unassembled WGS sequence"/>
</dbReference>
<evidence type="ECO:0000259" key="1">
    <source>
        <dbReference type="PROSITE" id="PS50268"/>
    </source>
</evidence>
<evidence type="ECO:0000313" key="3">
    <source>
        <dbReference type="Proteomes" id="UP000319829"/>
    </source>
</evidence>
<dbReference type="InterPro" id="IPR025965">
    <property type="entry name" value="FlgD/Vpr_Ig-like"/>
</dbReference>
<dbReference type="GO" id="GO:0005509">
    <property type="term" value="F:calcium ion binding"/>
    <property type="evidence" value="ECO:0007669"/>
    <property type="project" value="InterPro"/>
</dbReference>
<sequence>KVAGPAFMNVTTTNATTGNIHLAPGFSDAGIYPPATYPATVRASDGSLSDDKSLQITVNNVNRPPTLVQPTDMTATEGSTADQTLTGFDPDAEALTFTKATGPGFMTVTTATPTTGNVHLAPVAGDAAGSPYAASATASDGTLSDTKSFTISVSPASQDRAPTVSAPSAINGEEGGVIAFSVSASDPDGDAIASFTAEFSLPEGNDASFTTDVSKTTGSFVWHPRTGDAGSYSVTFTASNGLSGSATTALGVDRAGTGVNGLFTWTPQAGSEGVYDVVFTATDAGGTSTFTSTITVEGAAASRQPAAALAPQAPQKGPIISGTSTVSGTTGSELSVSVYATSDPTTGAPAGAPRVRLVSRAARAIQTIDLTADLSNLPAGNNAQFNIVAGKTNAAPTLTQPSNMTVDEGATADQVLSGSDPDGDALTFAKADGPGFMTVTTTNATTGNVHLAPGFSDAGAYAATVRASDAALSDEKSFQITVNNVETALEADVSVSDGERVIRLTSARPFWCVEIEPVGDNFNTSDIIPSSIVARFGGVEVPILSARQLVCKGKERDIRSDGVQERARDLDLVGARIGTGSRSEEGGSAFTACFSKESRRIRFADLPGGRQTVEVTITGNLTGGGAFEGTVSVVVVKADSGALAHATPNPFNPQTVINFELSRPGSVKLQVFDVSGRLVNTLADEVMSGGSHGVPWNGTSRDGSRVSSGVYFFVLQTPDGMTRNQLVVVK</sequence>
<dbReference type="Gene3D" id="2.60.40.4070">
    <property type="match status" value="1"/>
</dbReference>
<dbReference type="InterPro" id="IPR026444">
    <property type="entry name" value="Secre_tail"/>
</dbReference>